<reference evidence="1 2" key="1">
    <citation type="submission" date="2018-08" db="EMBL/GenBank/DDBJ databases">
        <title>Complete genome sequence of type strain Thalassospira indica MCCC 1A01103T, isolated from isolated from deep seawater of the Indian Ocean.</title>
        <authorList>
            <person name="Liu Y."/>
        </authorList>
    </citation>
    <scope>NUCLEOTIDE SEQUENCE [LARGE SCALE GENOMIC DNA]</scope>
    <source>
        <strain evidence="1 2">PB8BT</strain>
    </source>
</reference>
<dbReference type="Proteomes" id="UP000256971">
    <property type="component" value="Chromosome"/>
</dbReference>
<protein>
    <submittedName>
        <fullName evidence="1">Uncharacterized protein</fullName>
    </submittedName>
</protein>
<dbReference type="EMBL" id="CP031555">
    <property type="protein sequence ID" value="AXO13644.1"/>
    <property type="molecule type" value="Genomic_DNA"/>
</dbReference>
<organism evidence="1 2">
    <name type="scientific">Thalassospira indica</name>
    <dbReference type="NCBI Taxonomy" id="1891279"/>
    <lineage>
        <taxon>Bacteria</taxon>
        <taxon>Pseudomonadati</taxon>
        <taxon>Pseudomonadota</taxon>
        <taxon>Alphaproteobacteria</taxon>
        <taxon>Rhodospirillales</taxon>
        <taxon>Thalassospiraceae</taxon>
        <taxon>Thalassospira</taxon>
    </lineage>
</organism>
<dbReference type="RefSeq" id="WP_064787409.1">
    <property type="nucleotide sequence ID" value="NZ_CP031555.1"/>
</dbReference>
<keyword evidence="2" id="KW-1185">Reference proteome</keyword>
<sequence>MKANLNGIDKLPLENGAFELFCAFDLLELLENFHLMNEKMYLLADNHLLASLHDSAPEILFGPCKKKATTAKRS</sequence>
<proteinExistence type="predicted"/>
<name>A0ABN5NEP8_9PROT</name>
<evidence type="ECO:0000313" key="2">
    <source>
        <dbReference type="Proteomes" id="UP000256971"/>
    </source>
</evidence>
<evidence type="ECO:0000313" key="1">
    <source>
        <dbReference type="EMBL" id="AXO13644.1"/>
    </source>
</evidence>
<gene>
    <name evidence="1" type="ORF">DY252_04975</name>
</gene>
<accession>A0ABN5NEP8</accession>